<evidence type="ECO:0000313" key="2">
    <source>
        <dbReference type="EMBL" id="GGJ77656.1"/>
    </source>
</evidence>
<gene>
    <name evidence="2" type="ORF">GCM10008939_22110</name>
</gene>
<reference evidence="2" key="1">
    <citation type="journal article" date="2014" name="Int. J. Syst. Evol. Microbiol.">
        <title>Complete genome sequence of Corynebacterium casei LMG S-19264T (=DSM 44701T), isolated from a smear-ripened cheese.</title>
        <authorList>
            <consortium name="US DOE Joint Genome Institute (JGI-PGF)"/>
            <person name="Walter F."/>
            <person name="Albersmeier A."/>
            <person name="Kalinowski J."/>
            <person name="Ruckert C."/>
        </authorList>
    </citation>
    <scope>NUCLEOTIDE SEQUENCE</scope>
    <source>
        <strain evidence="2">JCM 14371</strain>
    </source>
</reference>
<proteinExistence type="predicted"/>
<accession>A0A917PGY9</accession>
<keyword evidence="3" id="KW-1185">Reference proteome</keyword>
<dbReference type="AlphaFoldDB" id="A0A917PGY9"/>
<evidence type="ECO:0000259" key="1">
    <source>
        <dbReference type="Pfam" id="PF13358"/>
    </source>
</evidence>
<sequence>MQAPTQLVFLDESGFNTSMTPLYARAPSHVRAVGQVARNHGLNQTLICGLRLAGPVAPLVTPGAVNGDTFEWYVREQLCPALEPGQVVVMDNLSSHHRASVRTLIEARGCSLLYLSPYSPDFNPIEMMFSKLKALVRAAGGPPWTP</sequence>
<dbReference type="EMBL" id="BMOE01000007">
    <property type="protein sequence ID" value="GGJ77656.1"/>
    <property type="molecule type" value="Genomic_DNA"/>
</dbReference>
<dbReference type="Gene3D" id="3.30.420.10">
    <property type="entry name" value="Ribonuclease H-like superfamily/Ribonuclease H"/>
    <property type="match status" value="1"/>
</dbReference>
<reference evidence="2" key="2">
    <citation type="submission" date="2020-09" db="EMBL/GenBank/DDBJ databases">
        <authorList>
            <person name="Sun Q."/>
            <person name="Ohkuma M."/>
        </authorList>
    </citation>
    <scope>NUCLEOTIDE SEQUENCE</scope>
    <source>
        <strain evidence="2">JCM 14371</strain>
    </source>
</reference>
<dbReference type="InterPro" id="IPR036397">
    <property type="entry name" value="RNaseH_sf"/>
</dbReference>
<dbReference type="GO" id="GO:0003676">
    <property type="term" value="F:nucleic acid binding"/>
    <property type="evidence" value="ECO:0007669"/>
    <property type="project" value="InterPro"/>
</dbReference>
<dbReference type="InterPro" id="IPR038717">
    <property type="entry name" value="Tc1-like_DDE_dom"/>
</dbReference>
<feature type="domain" description="Tc1-like transposase DDE" evidence="1">
    <location>
        <begin position="6"/>
        <end position="137"/>
    </location>
</feature>
<dbReference type="Pfam" id="PF13358">
    <property type="entry name" value="DDE_3"/>
    <property type="match status" value="1"/>
</dbReference>
<protein>
    <recommendedName>
        <fullName evidence="1">Tc1-like transposase DDE domain-containing protein</fullName>
    </recommendedName>
</protein>
<dbReference type="PANTHER" id="PTHR46564">
    <property type="entry name" value="TRANSPOSASE"/>
    <property type="match status" value="1"/>
</dbReference>
<dbReference type="PANTHER" id="PTHR46564:SF1">
    <property type="entry name" value="TRANSPOSASE"/>
    <property type="match status" value="1"/>
</dbReference>
<organism evidence="2 3">
    <name type="scientific">Deinococcus aquiradiocola</name>
    <dbReference type="NCBI Taxonomy" id="393059"/>
    <lineage>
        <taxon>Bacteria</taxon>
        <taxon>Thermotogati</taxon>
        <taxon>Deinococcota</taxon>
        <taxon>Deinococci</taxon>
        <taxon>Deinococcales</taxon>
        <taxon>Deinococcaceae</taxon>
        <taxon>Deinococcus</taxon>
    </lineage>
</organism>
<name>A0A917PGY9_9DEIO</name>
<evidence type="ECO:0000313" key="3">
    <source>
        <dbReference type="Proteomes" id="UP000635726"/>
    </source>
</evidence>
<comment type="caution">
    <text evidence="2">The sequence shown here is derived from an EMBL/GenBank/DDBJ whole genome shotgun (WGS) entry which is preliminary data.</text>
</comment>
<dbReference type="Proteomes" id="UP000635726">
    <property type="component" value="Unassembled WGS sequence"/>
</dbReference>